<keyword evidence="1" id="KW-1133">Transmembrane helix</keyword>
<keyword evidence="2" id="KW-1185">Reference proteome</keyword>
<evidence type="ECO:0000256" key="1">
    <source>
        <dbReference type="SAM" id="Phobius"/>
    </source>
</evidence>
<keyword evidence="1" id="KW-0812">Transmembrane</keyword>
<evidence type="ECO:0000313" key="3">
    <source>
        <dbReference type="WBParaSite" id="GPLIN_000284400"/>
    </source>
</evidence>
<feature type="transmembrane region" description="Helical" evidence="1">
    <location>
        <begin position="5"/>
        <end position="22"/>
    </location>
</feature>
<proteinExistence type="predicted"/>
<evidence type="ECO:0000313" key="2">
    <source>
        <dbReference type="Proteomes" id="UP000050741"/>
    </source>
</evidence>
<sequence length="145" mass="15885">MLRQLYFLFCCFASYIVLLYAVQSDLESKLVQLSNQILAIKTGIMNSIRKSLNVGKKAEDVVSVADLILLYIIFFCLLIYLLASSKSGAAQQKGGNCADDEQYWNGGCHTKCNSVKKCSVGVCLCPIELLDNLGRDAAGICLKLC</sequence>
<accession>A0A183BQF8</accession>
<organism evidence="2 3">
    <name type="scientific">Globodera pallida</name>
    <name type="common">Potato cyst nematode worm</name>
    <name type="synonym">Heterodera pallida</name>
    <dbReference type="NCBI Taxonomy" id="36090"/>
    <lineage>
        <taxon>Eukaryota</taxon>
        <taxon>Metazoa</taxon>
        <taxon>Ecdysozoa</taxon>
        <taxon>Nematoda</taxon>
        <taxon>Chromadorea</taxon>
        <taxon>Rhabditida</taxon>
        <taxon>Tylenchina</taxon>
        <taxon>Tylenchomorpha</taxon>
        <taxon>Tylenchoidea</taxon>
        <taxon>Heteroderidae</taxon>
        <taxon>Heteroderinae</taxon>
        <taxon>Globodera</taxon>
    </lineage>
</organism>
<feature type="transmembrane region" description="Helical" evidence="1">
    <location>
        <begin position="61"/>
        <end position="83"/>
    </location>
</feature>
<name>A0A183BQF8_GLOPA</name>
<keyword evidence="1" id="KW-0472">Membrane</keyword>
<protein>
    <submittedName>
        <fullName evidence="3">Defensin-like protein</fullName>
    </submittedName>
</protein>
<dbReference type="WBParaSite" id="GPLIN_000284400">
    <property type="protein sequence ID" value="GPLIN_000284400"/>
    <property type="gene ID" value="GPLIN_000284400"/>
</dbReference>
<reference evidence="3" key="2">
    <citation type="submission" date="2016-06" db="UniProtKB">
        <authorList>
            <consortium name="WormBaseParasite"/>
        </authorList>
    </citation>
    <scope>IDENTIFICATION</scope>
</reference>
<dbReference type="AlphaFoldDB" id="A0A183BQF8"/>
<reference evidence="2" key="1">
    <citation type="submission" date="2014-05" db="EMBL/GenBank/DDBJ databases">
        <title>The genome and life-stage specific transcriptomes of Globodera pallida elucidate key aspects of plant parasitism by a cyst nematode.</title>
        <authorList>
            <person name="Cotton J.A."/>
            <person name="Lilley C.J."/>
            <person name="Jones L.M."/>
            <person name="Kikuchi T."/>
            <person name="Reid A.J."/>
            <person name="Thorpe P."/>
            <person name="Tsai I.J."/>
            <person name="Beasley H."/>
            <person name="Blok V."/>
            <person name="Cock P.J.A."/>
            <person name="Van den Akker S.E."/>
            <person name="Holroyd N."/>
            <person name="Hunt M."/>
            <person name="Mantelin S."/>
            <person name="Naghra H."/>
            <person name="Pain A."/>
            <person name="Palomares-Rius J.E."/>
            <person name="Zarowiecki M."/>
            <person name="Berriman M."/>
            <person name="Jones J.T."/>
            <person name="Urwin P.E."/>
        </authorList>
    </citation>
    <scope>NUCLEOTIDE SEQUENCE [LARGE SCALE GENOMIC DNA]</scope>
    <source>
        <strain evidence="2">Lindley</strain>
    </source>
</reference>
<dbReference type="Proteomes" id="UP000050741">
    <property type="component" value="Unassembled WGS sequence"/>
</dbReference>